<dbReference type="EMBL" id="CAKLBY020000227">
    <property type="protein sequence ID" value="CAK7937486.1"/>
    <property type="molecule type" value="Genomic_DNA"/>
</dbReference>
<dbReference type="Proteomes" id="UP001162060">
    <property type="component" value="Unassembled WGS sequence"/>
</dbReference>
<evidence type="ECO:0000313" key="1">
    <source>
        <dbReference type="EMBL" id="CAK7937486.1"/>
    </source>
</evidence>
<protein>
    <submittedName>
        <fullName evidence="1">Uncharacterized protein</fullName>
    </submittedName>
</protein>
<evidence type="ECO:0000313" key="2">
    <source>
        <dbReference type="Proteomes" id="UP001162060"/>
    </source>
</evidence>
<name>A0AAV1USE5_9STRA</name>
<dbReference type="AlphaFoldDB" id="A0AAV1USE5"/>
<organism evidence="1 2">
    <name type="scientific">Peronospora matthiolae</name>
    <dbReference type="NCBI Taxonomy" id="2874970"/>
    <lineage>
        <taxon>Eukaryota</taxon>
        <taxon>Sar</taxon>
        <taxon>Stramenopiles</taxon>
        <taxon>Oomycota</taxon>
        <taxon>Peronosporomycetes</taxon>
        <taxon>Peronosporales</taxon>
        <taxon>Peronosporaceae</taxon>
        <taxon>Peronospora</taxon>
    </lineage>
</organism>
<proteinExistence type="predicted"/>
<gene>
    <name evidence="1" type="ORF">PM001_LOCUS22636</name>
</gene>
<sequence length="109" mass="12513">MTEDMENLPEEPKLHSLESFAVRHCSDNFEHKAEVSPNTDMSGLPIHFRQILILQSRKVTIDQIFGSRRLERFSALLNFLTATVSELKIVEKERLASVDMTEITNIEVV</sequence>
<reference evidence="1" key="1">
    <citation type="submission" date="2024-01" db="EMBL/GenBank/DDBJ databases">
        <authorList>
            <person name="Webb A."/>
        </authorList>
    </citation>
    <scope>NUCLEOTIDE SEQUENCE</scope>
    <source>
        <strain evidence="1">Pm1</strain>
    </source>
</reference>
<comment type="caution">
    <text evidence="1">The sequence shown here is derived from an EMBL/GenBank/DDBJ whole genome shotgun (WGS) entry which is preliminary data.</text>
</comment>
<accession>A0AAV1USE5</accession>